<evidence type="ECO:0000256" key="1">
    <source>
        <dbReference type="SAM" id="SignalP"/>
    </source>
</evidence>
<gene>
    <name evidence="2" type="ORF">CVLEPA_LOCUS10450</name>
</gene>
<comment type="caution">
    <text evidence="2">The sequence shown here is derived from an EMBL/GenBank/DDBJ whole genome shotgun (WGS) entry which is preliminary data.</text>
</comment>
<dbReference type="Proteomes" id="UP001642483">
    <property type="component" value="Unassembled WGS sequence"/>
</dbReference>
<evidence type="ECO:0008006" key="4">
    <source>
        <dbReference type="Google" id="ProtNLM"/>
    </source>
</evidence>
<accession>A0ABP0FKG4</accession>
<dbReference type="InterPro" id="IPR045860">
    <property type="entry name" value="Snake_toxin-like_sf"/>
</dbReference>
<dbReference type="SUPFAM" id="SSF57302">
    <property type="entry name" value="Snake toxin-like"/>
    <property type="match status" value="1"/>
</dbReference>
<proteinExistence type="predicted"/>
<reference evidence="2 3" key="1">
    <citation type="submission" date="2024-02" db="EMBL/GenBank/DDBJ databases">
        <authorList>
            <person name="Daric V."/>
            <person name="Darras S."/>
        </authorList>
    </citation>
    <scope>NUCLEOTIDE SEQUENCE [LARGE SCALE GENOMIC DNA]</scope>
</reference>
<keyword evidence="1" id="KW-0732">Signal</keyword>
<evidence type="ECO:0000313" key="3">
    <source>
        <dbReference type="Proteomes" id="UP001642483"/>
    </source>
</evidence>
<sequence length="133" mass="14172">MEVIWIAIAVSLLAANSEAINCYQCTYTSVAAENDCLGPKPAAKNLLRCPAGYDHCSTTTSKMNIFGTETESIVRNCSEIYISRQCISVEGVKGCTSFCSSDGCNSGNGSSVMRATILTFAVAFFAALLVSKW</sequence>
<protein>
    <recommendedName>
        <fullName evidence="4">Protein quiver</fullName>
    </recommendedName>
</protein>
<evidence type="ECO:0000313" key="2">
    <source>
        <dbReference type="EMBL" id="CAK8680168.1"/>
    </source>
</evidence>
<organism evidence="2 3">
    <name type="scientific">Clavelina lepadiformis</name>
    <name type="common">Light-bulb sea squirt</name>
    <name type="synonym">Ascidia lepadiformis</name>
    <dbReference type="NCBI Taxonomy" id="159417"/>
    <lineage>
        <taxon>Eukaryota</taxon>
        <taxon>Metazoa</taxon>
        <taxon>Chordata</taxon>
        <taxon>Tunicata</taxon>
        <taxon>Ascidiacea</taxon>
        <taxon>Aplousobranchia</taxon>
        <taxon>Clavelinidae</taxon>
        <taxon>Clavelina</taxon>
    </lineage>
</organism>
<name>A0ABP0FKG4_CLALP</name>
<feature type="signal peptide" evidence="1">
    <location>
        <begin position="1"/>
        <end position="19"/>
    </location>
</feature>
<feature type="chain" id="PRO_5045436758" description="Protein quiver" evidence="1">
    <location>
        <begin position="20"/>
        <end position="133"/>
    </location>
</feature>
<dbReference type="EMBL" id="CAWYQH010000068">
    <property type="protein sequence ID" value="CAK8680168.1"/>
    <property type="molecule type" value="Genomic_DNA"/>
</dbReference>
<keyword evidence="3" id="KW-1185">Reference proteome</keyword>